<dbReference type="Proteomes" id="UP001341281">
    <property type="component" value="Chromosome 10"/>
</dbReference>
<evidence type="ECO:0000259" key="1">
    <source>
        <dbReference type="Pfam" id="PF03478"/>
    </source>
</evidence>
<evidence type="ECO:0008006" key="5">
    <source>
        <dbReference type="Google" id="ProtNLM"/>
    </source>
</evidence>
<dbReference type="EMBL" id="CP144754">
    <property type="protein sequence ID" value="WVZ96949.1"/>
    <property type="molecule type" value="Genomic_DNA"/>
</dbReference>
<gene>
    <name evidence="3" type="ORF">U9M48_042526</name>
</gene>
<feature type="domain" description="KIB1-4 beta-propeller" evidence="1">
    <location>
        <begin position="351"/>
        <end position="638"/>
    </location>
</feature>
<dbReference type="SUPFAM" id="SSF81383">
    <property type="entry name" value="F-box domain"/>
    <property type="match status" value="1"/>
</dbReference>
<protein>
    <recommendedName>
        <fullName evidence="5">DUF295 domain-containing protein</fullName>
    </recommendedName>
</protein>
<accession>A0AAQ3USS2</accession>
<evidence type="ECO:0000313" key="3">
    <source>
        <dbReference type="EMBL" id="WVZ96949.1"/>
    </source>
</evidence>
<dbReference type="Pfam" id="PF03478">
    <property type="entry name" value="Beta-prop_KIB1-4"/>
    <property type="match status" value="2"/>
</dbReference>
<feature type="domain" description="KIB1-4 beta-propeller" evidence="1">
    <location>
        <begin position="3"/>
        <end position="265"/>
    </location>
</feature>
<sequence length="673" mass="74864">MLCYGSVDNWLLLMKSEGGCSLLNPFSAATVELPKLADVWHHDYSNATSGLNAILYKLVVLSPLDSSPGSLAAVLIIDYGDCSTVCICQPPIATDVLSIRATHPLQVFNDIAFFNGKLYGLDHQDKLFVFDIDYDLNDEPKISSVNWTICYGDGLRDLPHPVTRATPHIRKECLVECCGRLLRVRRFLQSDRSGWACRTLKHHHTVAFNVFEAGLSRSSRGWRKVNNLGGQVLFVGRHCSKSFPAAEYNGIQGDCIYFMCDYYPGPGRTADPLRDSVRSHQDFAFKTWMMAAAGPCWSDLPPELLGIVLKCLPSLADRVRLRAVCHSWHSNAQLQPLPPPPPLLALLDGTFLSIPDGEIIELPVPDDACCYGSVDNWLFLVHGDGECLLMDPFSEDTLELPNLATGWYLRMQRGYHEFNPLICKLAVPSPLNSSPVPLVAMMHDEHSLSIFQPPVVTDTLQGREPLEPLLEVSFFGGKLYAVDCFNNLLNIEFVEGLGHRTRISSPFICIIDACSDMSGPPEPLSSDERYIVFPYLVECGSKLLMVRRWICRLHPEPCRDYDHTGAFDVFEADLSAKPCRWRRVDDLGGHALFVGSRCSKSFLAGECSGVKENCIYFMSEFSGSRAVADALHDSGVYNMKNGVINPLLSETAAVPSNHVGPWRPTWLFPTQVM</sequence>
<dbReference type="Pfam" id="PF12937">
    <property type="entry name" value="F-box-like"/>
    <property type="match status" value="1"/>
</dbReference>
<evidence type="ECO:0000259" key="2">
    <source>
        <dbReference type="Pfam" id="PF12937"/>
    </source>
</evidence>
<dbReference type="Gene3D" id="1.20.1280.50">
    <property type="match status" value="1"/>
</dbReference>
<dbReference type="PANTHER" id="PTHR33110:SF138">
    <property type="entry name" value="DUF295 DOMAIN-CONTAINING PROTEIN"/>
    <property type="match status" value="1"/>
</dbReference>
<dbReference type="AlphaFoldDB" id="A0AAQ3USS2"/>
<proteinExistence type="predicted"/>
<dbReference type="PANTHER" id="PTHR33110">
    <property type="entry name" value="F-BOX/KELCH-REPEAT PROTEIN-RELATED"/>
    <property type="match status" value="1"/>
</dbReference>
<dbReference type="InterPro" id="IPR036047">
    <property type="entry name" value="F-box-like_dom_sf"/>
</dbReference>
<keyword evidence="4" id="KW-1185">Reference proteome</keyword>
<feature type="domain" description="F-box" evidence="2">
    <location>
        <begin position="297"/>
        <end position="332"/>
    </location>
</feature>
<reference evidence="3 4" key="1">
    <citation type="submission" date="2024-02" db="EMBL/GenBank/DDBJ databases">
        <title>High-quality chromosome-scale genome assembly of Pensacola bahiagrass (Paspalum notatum Flugge var. saurae).</title>
        <authorList>
            <person name="Vega J.M."/>
            <person name="Podio M."/>
            <person name="Orjuela J."/>
            <person name="Siena L.A."/>
            <person name="Pessino S.C."/>
            <person name="Combes M.C."/>
            <person name="Mariac C."/>
            <person name="Albertini E."/>
            <person name="Pupilli F."/>
            <person name="Ortiz J.P.A."/>
            <person name="Leblanc O."/>
        </authorList>
    </citation>
    <scope>NUCLEOTIDE SEQUENCE [LARGE SCALE GENOMIC DNA]</scope>
    <source>
        <strain evidence="3">R1</strain>
        <tissue evidence="3">Leaf</tissue>
    </source>
</reference>
<evidence type="ECO:0000313" key="4">
    <source>
        <dbReference type="Proteomes" id="UP001341281"/>
    </source>
</evidence>
<dbReference type="InterPro" id="IPR001810">
    <property type="entry name" value="F-box_dom"/>
</dbReference>
<organism evidence="3 4">
    <name type="scientific">Paspalum notatum var. saurae</name>
    <dbReference type="NCBI Taxonomy" id="547442"/>
    <lineage>
        <taxon>Eukaryota</taxon>
        <taxon>Viridiplantae</taxon>
        <taxon>Streptophyta</taxon>
        <taxon>Embryophyta</taxon>
        <taxon>Tracheophyta</taxon>
        <taxon>Spermatophyta</taxon>
        <taxon>Magnoliopsida</taxon>
        <taxon>Liliopsida</taxon>
        <taxon>Poales</taxon>
        <taxon>Poaceae</taxon>
        <taxon>PACMAD clade</taxon>
        <taxon>Panicoideae</taxon>
        <taxon>Andropogonodae</taxon>
        <taxon>Paspaleae</taxon>
        <taxon>Paspalinae</taxon>
        <taxon>Paspalum</taxon>
    </lineage>
</organism>
<dbReference type="InterPro" id="IPR005174">
    <property type="entry name" value="KIB1-4_b-propeller"/>
</dbReference>
<name>A0AAQ3USS2_PASNO</name>